<sequence>MATNHYNLFSFQVYLRDLRLPVPSPCSSYDDDASFNTSQTDPALLLTGVQNHIGTRFTIPNYDMELVVDICVPIAHFQLKVAIVLFLVFFSSSRMREAFVPISVAIFCLGYGLYLIELFGVLLQGRQNAIKLLDIIDTLWGSEEHLSAIPQDSAS</sequence>
<organism evidence="1 2">
    <name type="scientific">Pluteus cervinus</name>
    <dbReference type="NCBI Taxonomy" id="181527"/>
    <lineage>
        <taxon>Eukaryota</taxon>
        <taxon>Fungi</taxon>
        <taxon>Dikarya</taxon>
        <taxon>Basidiomycota</taxon>
        <taxon>Agaricomycotina</taxon>
        <taxon>Agaricomycetes</taxon>
        <taxon>Agaricomycetidae</taxon>
        <taxon>Agaricales</taxon>
        <taxon>Pluteineae</taxon>
        <taxon>Pluteaceae</taxon>
        <taxon>Pluteus</taxon>
    </lineage>
</organism>
<proteinExistence type="predicted"/>
<name>A0ACD3AJP4_9AGAR</name>
<dbReference type="Proteomes" id="UP000308600">
    <property type="component" value="Unassembled WGS sequence"/>
</dbReference>
<gene>
    <name evidence="1" type="ORF">BDN72DRAFT_176459</name>
</gene>
<evidence type="ECO:0000313" key="2">
    <source>
        <dbReference type="Proteomes" id="UP000308600"/>
    </source>
</evidence>
<dbReference type="EMBL" id="ML208423">
    <property type="protein sequence ID" value="TFK65859.1"/>
    <property type="molecule type" value="Genomic_DNA"/>
</dbReference>
<keyword evidence="2" id="KW-1185">Reference proteome</keyword>
<reference evidence="1 2" key="1">
    <citation type="journal article" date="2019" name="Nat. Ecol. Evol.">
        <title>Megaphylogeny resolves global patterns of mushroom evolution.</title>
        <authorList>
            <person name="Varga T."/>
            <person name="Krizsan K."/>
            <person name="Foldi C."/>
            <person name="Dima B."/>
            <person name="Sanchez-Garcia M."/>
            <person name="Sanchez-Ramirez S."/>
            <person name="Szollosi G.J."/>
            <person name="Szarkandi J.G."/>
            <person name="Papp V."/>
            <person name="Albert L."/>
            <person name="Andreopoulos W."/>
            <person name="Angelini C."/>
            <person name="Antonin V."/>
            <person name="Barry K.W."/>
            <person name="Bougher N.L."/>
            <person name="Buchanan P."/>
            <person name="Buyck B."/>
            <person name="Bense V."/>
            <person name="Catcheside P."/>
            <person name="Chovatia M."/>
            <person name="Cooper J."/>
            <person name="Damon W."/>
            <person name="Desjardin D."/>
            <person name="Finy P."/>
            <person name="Geml J."/>
            <person name="Haridas S."/>
            <person name="Hughes K."/>
            <person name="Justo A."/>
            <person name="Karasinski D."/>
            <person name="Kautmanova I."/>
            <person name="Kiss B."/>
            <person name="Kocsube S."/>
            <person name="Kotiranta H."/>
            <person name="LaButti K.M."/>
            <person name="Lechner B.E."/>
            <person name="Liimatainen K."/>
            <person name="Lipzen A."/>
            <person name="Lukacs Z."/>
            <person name="Mihaltcheva S."/>
            <person name="Morgado L.N."/>
            <person name="Niskanen T."/>
            <person name="Noordeloos M.E."/>
            <person name="Ohm R.A."/>
            <person name="Ortiz-Santana B."/>
            <person name="Ovrebo C."/>
            <person name="Racz N."/>
            <person name="Riley R."/>
            <person name="Savchenko A."/>
            <person name="Shiryaev A."/>
            <person name="Soop K."/>
            <person name="Spirin V."/>
            <person name="Szebenyi C."/>
            <person name="Tomsovsky M."/>
            <person name="Tulloss R.E."/>
            <person name="Uehling J."/>
            <person name="Grigoriev I.V."/>
            <person name="Vagvolgyi C."/>
            <person name="Papp T."/>
            <person name="Martin F.M."/>
            <person name="Miettinen O."/>
            <person name="Hibbett D.S."/>
            <person name="Nagy L.G."/>
        </authorList>
    </citation>
    <scope>NUCLEOTIDE SEQUENCE [LARGE SCALE GENOMIC DNA]</scope>
    <source>
        <strain evidence="1 2">NL-1719</strain>
    </source>
</reference>
<evidence type="ECO:0000313" key="1">
    <source>
        <dbReference type="EMBL" id="TFK65859.1"/>
    </source>
</evidence>
<protein>
    <submittedName>
        <fullName evidence="1">Uncharacterized protein</fullName>
    </submittedName>
</protein>
<accession>A0ACD3AJP4</accession>